<keyword evidence="3" id="KW-1185">Reference proteome</keyword>
<gene>
    <name evidence="2" type="ORF">SCF082_LOCUS2823</name>
</gene>
<evidence type="ECO:0000256" key="1">
    <source>
        <dbReference type="SAM" id="MobiDB-lite"/>
    </source>
</evidence>
<proteinExistence type="predicted"/>
<feature type="region of interest" description="Disordered" evidence="1">
    <location>
        <begin position="90"/>
        <end position="152"/>
    </location>
</feature>
<dbReference type="EMBL" id="CAXAMM010001395">
    <property type="protein sequence ID" value="CAK8991814.1"/>
    <property type="molecule type" value="Genomic_DNA"/>
</dbReference>
<reference evidence="2 3" key="1">
    <citation type="submission" date="2024-02" db="EMBL/GenBank/DDBJ databases">
        <authorList>
            <person name="Chen Y."/>
            <person name="Shah S."/>
            <person name="Dougan E. K."/>
            <person name="Thang M."/>
            <person name="Chan C."/>
        </authorList>
    </citation>
    <scope>NUCLEOTIDE SEQUENCE [LARGE SCALE GENOMIC DNA]</scope>
</reference>
<dbReference type="Proteomes" id="UP001642464">
    <property type="component" value="Unassembled WGS sequence"/>
</dbReference>
<organism evidence="2 3">
    <name type="scientific">Durusdinium trenchii</name>
    <dbReference type="NCBI Taxonomy" id="1381693"/>
    <lineage>
        <taxon>Eukaryota</taxon>
        <taxon>Sar</taxon>
        <taxon>Alveolata</taxon>
        <taxon>Dinophyceae</taxon>
        <taxon>Suessiales</taxon>
        <taxon>Symbiodiniaceae</taxon>
        <taxon>Durusdinium</taxon>
    </lineage>
</organism>
<comment type="caution">
    <text evidence="2">The sequence shown here is derived from an EMBL/GenBank/DDBJ whole genome shotgun (WGS) entry which is preliminary data.</text>
</comment>
<accession>A0ABP0HNK5</accession>
<sequence>MRWQWTPCKAGDNHVEMLGDESLEWHTVGPVSSGRMQSCFEKQDVGSIFFVTVRPLVSYKWECCEWFKEGGLLFEKGTVEPRTDNRFLARPRPQHLSTNGGVAKKKPRRTTPVLENDKGKEKTTKDGHKLGIGKQHVLKKPAAGKPITPNKK</sequence>
<name>A0ABP0HNK5_9DINO</name>
<evidence type="ECO:0000313" key="2">
    <source>
        <dbReference type="EMBL" id="CAK8991814.1"/>
    </source>
</evidence>
<feature type="compositionally biased region" description="Basic and acidic residues" evidence="1">
    <location>
        <begin position="115"/>
        <end position="129"/>
    </location>
</feature>
<evidence type="ECO:0000313" key="3">
    <source>
        <dbReference type="Proteomes" id="UP001642464"/>
    </source>
</evidence>
<protein>
    <submittedName>
        <fullName evidence="2">Uncharacterized protein</fullName>
    </submittedName>
</protein>